<proteinExistence type="predicted"/>
<dbReference type="PROSITE" id="PS01208">
    <property type="entry name" value="VWFC_1"/>
    <property type="match status" value="2"/>
</dbReference>
<feature type="domain" description="ShKT" evidence="5">
    <location>
        <begin position="572"/>
        <end position="606"/>
    </location>
</feature>
<dbReference type="SMART" id="SM00214">
    <property type="entry name" value="VWC"/>
    <property type="match status" value="5"/>
</dbReference>
<keyword evidence="7" id="KW-1185">Reference proteome</keyword>
<dbReference type="EMBL" id="JARBDR010000917">
    <property type="protein sequence ID" value="KAJ8302509.1"/>
    <property type="molecule type" value="Genomic_DNA"/>
</dbReference>
<evidence type="ECO:0008006" key="8">
    <source>
        <dbReference type="Google" id="ProtNLM"/>
    </source>
</evidence>
<feature type="region of interest" description="Disordered" evidence="3">
    <location>
        <begin position="455"/>
        <end position="476"/>
    </location>
</feature>
<evidence type="ECO:0000256" key="1">
    <source>
        <dbReference type="ARBA" id="ARBA00022729"/>
    </source>
</evidence>
<comment type="caution">
    <text evidence="6">The sequence shown here is derived from an EMBL/GenBank/DDBJ whole genome shotgun (WGS) entry which is preliminary data.</text>
</comment>
<feature type="domain" description="VWFC" evidence="4">
    <location>
        <begin position="174"/>
        <end position="240"/>
    </location>
</feature>
<feature type="compositionally biased region" description="Low complexity" evidence="3">
    <location>
        <begin position="460"/>
        <end position="474"/>
    </location>
</feature>
<dbReference type="PROSITE" id="PS51670">
    <property type="entry name" value="SHKT"/>
    <property type="match status" value="1"/>
</dbReference>
<dbReference type="Proteomes" id="UP001217089">
    <property type="component" value="Unassembled WGS sequence"/>
</dbReference>
<dbReference type="InterPro" id="IPR003582">
    <property type="entry name" value="ShKT_dom"/>
</dbReference>
<dbReference type="PROSITE" id="PS50184">
    <property type="entry name" value="VWFC_2"/>
    <property type="match status" value="4"/>
</dbReference>
<feature type="compositionally biased region" description="Gly residues" evidence="3">
    <location>
        <begin position="267"/>
        <end position="278"/>
    </location>
</feature>
<feature type="domain" description="VWFC" evidence="4">
    <location>
        <begin position="298"/>
        <end position="364"/>
    </location>
</feature>
<evidence type="ECO:0000313" key="7">
    <source>
        <dbReference type="Proteomes" id="UP001217089"/>
    </source>
</evidence>
<comment type="caution">
    <text evidence="2">Lacks conserved residue(s) required for the propagation of feature annotation.</text>
</comment>
<dbReference type="InterPro" id="IPR050941">
    <property type="entry name" value="CCN"/>
</dbReference>
<evidence type="ECO:0000256" key="3">
    <source>
        <dbReference type="SAM" id="MobiDB-lite"/>
    </source>
</evidence>
<reference evidence="6 7" key="1">
    <citation type="submission" date="2022-12" db="EMBL/GenBank/DDBJ databases">
        <title>Chromosome-level genome of Tegillarca granosa.</title>
        <authorList>
            <person name="Kim J."/>
        </authorList>
    </citation>
    <scope>NUCLEOTIDE SEQUENCE [LARGE SCALE GENOMIC DNA]</scope>
    <source>
        <strain evidence="6">Teg-2019</strain>
        <tissue evidence="6">Adductor muscle</tissue>
    </source>
</reference>
<feature type="disulfide bond" evidence="2">
    <location>
        <begin position="572"/>
        <end position="606"/>
    </location>
</feature>
<feature type="region of interest" description="Disordered" evidence="3">
    <location>
        <begin position="260"/>
        <end position="281"/>
    </location>
</feature>
<evidence type="ECO:0000256" key="2">
    <source>
        <dbReference type="PROSITE-ProRule" id="PRU01005"/>
    </source>
</evidence>
<keyword evidence="1" id="KW-0732">Signal</keyword>
<accession>A0ABQ9EAZ3</accession>
<sequence length="752" mass="78628">MLPTLAPGQTYAPGVVYVPQPTYAPGIIPTYAPGKTYAPGMIPTPAPGKLFAPNMIPTPAPGQTYAPGMFPTLAPGMTYPANMIYNTPTPGATYAPGIVPTYAPGQTYAPGMIPTPAPGKLFAPNMIPTPAPGQTYAPGMIPTLAPGQTYAPGVIYNPYATPQPQQNLVPKTIPGCYVNGSLYQQGQRWLDGCDYTCMCDDAQAGHFSCQQRCPTFNSLPAGCTLQDSPSDPCCKTPTCPAGTTNVPVPSYGPGISGYGQAKQPTGSGTGTMGSGPSGSGQPSTFVNGNSGGTSGSRTGCLYNGKLYTQGQTWDDGCKARCTCEDAVAGRYQCTDRCPNYNNLPQQCRLVPDPNDACCQTYRCDFSTKTTLPPIYARTTPVAGGAYCLYKGQYYHQGEEWNDGCSSKCRCEDAVNHFYQCSESKFSNIPLGCTYVADPNDPQCCRIPQCTVTGSVGSGTSGTSSGQSPTGYTGSITGYGRPQPGTANFNPNITTTGYSKACIYKGTIYAQGQQWQDGCTYDCECLDASTGRYRCTDRCTKYANIPSNCQMVTDPNDQCCKKPVCTPVGPQTCADRLPDCSSYGSYACKAPYDGWAKDNCKKHCGYCGATGGTGIATGTGGGMTGTGTGQTGGTGTGSQGSFSGYGIVTQQPGTGFTGFSGGCFYKNQLYQQGQQWEDGCDYNCTCVNAQTGYYTCRALCATWTNLPQGCTLVKPPGECCSKPSCPGTGTGTGSGTSGTGTMTADILLRSYSL</sequence>
<protein>
    <recommendedName>
        <fullName evidence="8">VWFC domain-containing protein</fullName>
    </recommendedName>
</protein>
<keyword evidence="2" id="KW-1015">Disulfide bond</keyword>
<feature type="domain" description="VWFC" evidence="4">
    <location>
        <begin position="660"/>
        <end position="725"/>
    </location>
</feature>
<evidence type="ECO:0000313" key="6">
    <source>
        <dbReference type="EMBL" id="KAJ8302509.1"/>
    </source>
</evidence>
<organism evidence="6 7">
    <name type="scientific">Tegillarca granosa</name>
    <name type="common">Malaysian cockle</name>
    <name type="synonym">Anadara granosa</name>
    <dbReference type="NCBI Taxonomy" id="220873"/>
    <lineage>
        <taxon>Eukaryota</taxon>
        <taxon>Metazoa</taxon>
        <taxon>Spiralia</taxon>
        <taxon>Lophotrochozoa</taxon>
        <taxon>Mollusca</taxon>
        <taxon>Bivalvia</taxon>
        <taxon>Autobranchia</taxon>
        <taxon>Pteriomorphia</taxon>
        <taxon>Arcoida</taxon>
        <taxon>Arcoidea</taxon>
        <taxon>Arcidae</taxon>
        <taxon>Tegillarca</taxon>
    </lineage>
</organism>
<dbReference type="InterPro" id="IPR001007">
    <property type="entry name" value="VWF_dom"/>
</dbReference>
<gene>
    <name evidence="6" type="ORF">KUTeg_018905</name>
</gene>
<dbReference type="SUPFAM" id="SSF57603">
    <property type="entry name" value="FnI-like domain"/>
    <property type="match status" value="4"/>
</dbReference>
<feature type="domain" description="VWFC" evidence="4">
    <location>
        <begin position="499"/>
        <end position="565"/>
    </location>
</feature>
<dbReference type="PANTHER" id="PTHR11348">
    <property type="entry name" value="CONNECTIVE TISSUE GROWTH FACTOR-RELATED"/>
    <property type="match status" value="1"/>
</dbReference>
<evidence type="ECO:0000259" key="5">
    <source>
        <dbReference type="PROSITE" id="PS51670"/>
    </source>
</evidence>
<name>A0ABQ9EAZ3_TEGGR</name>
<evidence type="ECO:0000259" key="4">
    <source>
        <dbReference type="PROSITE" id="PS50184"/>
    </source>
</evidence>